<dbReference type="PATRIC" id="fig|92706.3.peg.2309"/>
<evidence type="ECO:0000256" key="1">
    <source>
        <dbReference type="SAM" id="Phobius"/>
    </source>
</evidence>
<organism evidence="2 3">
    <name type="scientific">[Brevibacterium] flavum</name>
    <dbReference type="NCBI Taxonomy" id="92706"/>
    <lineage>
        <taxon>Bacteria</taxon>
        <taxon>Bacillati</taxon>
        <taxon>Actinomycetota</taxon>
        <taxon>Actinomycetes</taxon>
        <taxon>Mycobacteriales</taxon>
        <taxon>Corynebacteriaceae</taxon>
        <taxon>Corynebacterium</taxon>
    </lineage>
</organism>
<dbReference type="RefSeq" id="WP_011015006.1">
    <property type="nucleotide sequence ID" value="NZ_CP011309.1"/>
</dbReference>
<name>A0A0F6WR90_9CORY</name>
<protein>
    <submittedName>
        <fullName evidence="2">Membrane protein</fullName>
    </submittedName>
</protein>
<dbReference type="HOGENOM" id="CLU_124344_0_0_11"/>
<dbReference type="EMBL" id="CP011309">
    <property type="protein sequence ID" value="AKF28042.1"/>
    <property type="molecule type" value="Genomic_DNA"/>
</dbReference>
<proteinExistence type="predicted"/>
<keyword evidence="1" id="KW-0812">Transmembrane</keyword>
<reference evidence="2 3" key="1">
    <citation type="submission" date="2015-04" db="EMBL/GenBank/DDBJ databases">
        <title>Complete Genome Sequence of Brevibacterium flavum ATCC 15168.</title>
        <authorList>
            <person name="Ahn J."/>
            <person name="Park G."/>
            <person name="Jeon W."/>
            <person name="Jang Y."/>
            <person name="Jang M."/>
            <person name="Lee H."/>
            <person name="Lee H."/>
        </authorList>
    </citation>
    <scope>NUCLEOTIDE SEQUENCE [LARGE SCALE GENOMIC DNA]</scope>
    <source>
        <strain evidence="2 3">ATCC 15168</strain>
    </source>
</reference>
<dbReference type="Proteomes" id="UP000034037">
    <property type="component" value="Chromosome"/>
</dbReference>
<keyword evidence="3" id="KW-1185">Reference proteome</keyword>
<evidence type="ECO:0000313" key="3">
    <source>
        <dbReference type="Proteomes" id="UP000034037"/>
    </source>
</evidence>
<dbReference type="AlphaFoldDB" id="A0A0F6WR90"/>
<feature type="transmembrane region" description="Helical" evidence="1">
    <location>
        <begin position="173"/>
        <end position="193"/>
    </location>
</feature>
<sequence length="194" mass="21741">MTSKDLIVTSYTSWGKRFKNDGKLFINLLRSTTDSADEKVLATFGEVPSKSFETTATVDEQQWELSFSIDGTATAKLPDGRVFSANAGEKTFTKSKRIEIDMDGTAMAAVNEDKNNWIIDDSEENKVAQFTGMNNGVRRAIVEFEPDVEVTQEQEIFLSWVARKTLESRMLGSSWGLTLFLIILTPIIIFLTFS</sequence>
<evidence type="ECO:0000313" key="2">
    <source>
        <dbReference type="EMBL" id="AKF28042.1"/>
    </source>
</evidence>
<gene>
    <name evidence="2" type="ORF">YH66_11010</name>
</gene>
<accession>A0A0F6WR90</accession>
<dbReference type="GeneID" id="1020230"/>
<keyword evidence="1" id="KW-0472">Membrane</keyword>
<keyword evidence="1" id="KW-1133">Transmembrane helix</keyword>